<dbReference type="Proteomes" id="UP000295565">
    <property type="component" value="Unassembled WGS sequence"/>
</dbReference>
<accession>A0A4R1K3J6</accession>
<proteinExistence type="inferred from homology"/>
<dbReference type="InterPro" id="IPR038208">
    <property type="entry name" value="Tscrpt_reg_Crl_sf"/>
</dbReference>
<dbReference type="HAMAP" id="MF_01178">
    <property type="entry name" value="Crl"/>
    <property type="match status" value="1"/>
</dbReference>
<reference evidence="6 7" key="1">
    <citation type="submission" date="2019-03" db="EMBL/GenBank/DDBJ databases">
        <title>Genomic Encyclopedia of Type Strains, Phase IV (KMG-IV): sequencing the most valuable type-strain genomes for metagenomic binning, comparative biology and taxonomic classification.</title>
        <authorList>
            <person name="Goeker M."/>
        </authorList>
    </citation>
    <scope>NUCLEOTIDE SEQUENCE [LARGE SCALE GENOMIC DNA]</scope>
    <source>
        <strain evidence="6 7">DSM 18577</strain>
    </source>
</reference>
<keyword evidence="2 5" id="KW-0805">Transcription regulation</keyword>
<comment type="function">
    <text evidence="5">Binds to the sigma-S subunit of RNA polymerase, activating expression of sigma-S-regulated genes. Stimulates RNA polymerase holoenzyme formation and may bind to several other sigma factors, such as sigma-70 and sigma-32.</text>
</comment>
<dbReference type="RefSeq" id="WP_131911620.1">
    <property type="nucleotide sequence ID" value="NZ_OU594967.1"/>
</dbReference>
<feature type="region of interest" description="Essential for activity" evidence="5">
    <location>
        <begin position="98"/>
        <end position="121"/>
    </location>
</feature>
<organism evidence="6 7">
    <name type="scientific">Celerinatantimonas diazotrophica</name>
    <dbReference type="NCBI Taxonomy" id="412034"/>
    <lineage>
        <taxon>Bacteria</taxon>
        <taxon>Pseudomonadati</taxon>
        <taxon>Pseudomonadota</taxon>
        <taxon>Gammaproteobacteria</taxon>
        <taxon>Celerinatantimonadaceae</taxon>
        <taxon>Celerinatantimonas</taxon>
    </lineage>
</organism>
<comment type="similarity">
    <text evidence="5">Belongs to the Crl family.</text>
</comment>
<evidence type="ECO:0000256" key="1">
    <source>
        <dbReference type="ARBA" id="ARBA00022490"/>
    </source>
</evidence>
<dbReference type="GO" id="GO:0005737">
    <property type="term" value="C:cytoplasm"/>
    <property type="evidence" value="ECO:0007669"/>
    <property type="project" value="UniProtKB-SubCell"/>
</dbReference>
<sequence>MSTNWPSHGRLISRFNSLGPYLRKPLSSEKEYFFDCLSECANTRLEPEKREFYGWWLKLNVTEQGCFEYQYWYGFFDQQGNWSEQDIPEQYDESVKKTLLDFYAKLAQETQELEIELLPSPSLDISQVLAA</sequence>
<evidence type="ECO:0000256" key="4">
    <source>
        <dbReference type="ARBA" id="ARBA00023163"/>
    </source>
</evidence>
<keyword evidence="1 5" id="KW-0963">Cytoplasm</keyword>
<comment type="caution">
    <text evidence="6">The sequence shown here is derived from an EMBL/GenBank/DDBJ whole genome shotgun (WGS) entry which is preliminary data.</text>
</comment>
<protein>
    <recommendedName>
        <fullName evidence="5">Sigma factor-binding protein Crl</fullName>
    </recommendedName>
</protein>
<dbReference type="InterPro" id="IPR009986">
    <property type="entry name" value="Tscrpt_reg_Crl"/>
</dbReference>
<dbReference type="OrthoDB" id="6428303at2"/>
<dbReference type="GO" id="GO:0045893">
    <property type="term" value="P:positive regulation of DNA-templated transcription"/>
    <property type="evidence" value="ECO:0007669"/>
    <property type="project" value="UniProtKB-UniRule"/>
</dbReference>
<keyword evidence="4 5" id="KW-0804">Transcription</keyword>
<evidence type="ECO:0000313" key="7">
    <source>
        <dbReference type="Proteomes" id="UP000295565"/>
    </source>
</evidence>
<evidence type="ECO:0000256" key="2">
    <source>
        <dbReference type="ARBA" id="ARBA00023015"/>
    </source>
</evidence>
<evidence type="ECO:0000256" key="5">
    <source>
        <dbReference type="HAMAP-Rule" id="MF_01178"/>
    </source>
</evidence>
<dbReference type="EMBL" id="SMGD01000011">
    <property type="protein sequence ID" value="TCK58656.1"/>
    <property type="molecule type" value="Genomic_DNA"/>
</dbReference>
<keyword evidence="7" id="KW-1185">Reference proteome</keyword>
<dbReference type="Gene3D" id="3.30.310.230">
    <property type="entry name" value="Sigma factor-binding protein Crl monomer"/>
    <property type="match status" value="1"/>
</dbReference>
<dbReference type="NCBIfam" id="NF008217">
    <property type="entry name" value="PRK10984.1"/>
    <property type="match status" value="1"/>
</dbReference>
<gene>
    <name evidence="5" type="primary">crl</name>
    <name evidence="6" type="ORF">EV690_0793</name>
</gene>
<comment type="subcellular location">
    <subcellularLocation>
        <location evidence="5">Cytoplasm</location>
    </subcellularLocation>
</comment>
<evidence type="ECO:0000256" key="3">
    <source>
        <dbReference type="ARBA" id="ARBA00023159"/>
    </source>
</evidence>
<evidence type="ECO:0000313" key="6">
    <source>
        <dbReference type="EMBL" id="TCK58656.1"/>
    </source>
</evidence>
<name>A0A4R1K3J6_9GAMM</name>
<keyword evidence="3 5" id="KW-0010">Activator</keyword>
<dbReference type="Pfam" id="PF07417">
    <property type="entry name" value="Crl"/>
    <property type="match status" value="1"/>
</dbReference>
<dbReference type="AlphaFoldDB" id="A0A4R1K3J6"/>